<dbReference type="PATRIC" id="fig|396014.3.peg.1034"/>
<protein>
    <submittedName>
        <fullName evidence="2">Uncharacterized protein</fullName>
    </submittedName>
</protein>
<dbReference type="eggNOG" id="ENOG5031DVV">
    <property type="taxonomic scope" value="Bacteria"/>
</dbReference>
<dbReference type="EMBL" id="JDYK01000003">
    <property type="protein sequence ID" value="EWS82494.1"/>
    <property type="molecule type" value="Genomic_DNA"/>
</dbReference>
<gene>
    <name evidence="2" type="ORF">BF93_12635</name>
</gene>
<sequence>MPKKKRRPTAKQPGRTAGALNRLARERDQALREFAGWRSSMDPGLEAERAASSVRTLVELKAEHLDSPEIGRWSVPLIDELLTVVVPRRVAQRREDSMAMAGDLAEFFGFLERTGRWDLASPSVFSVQEHLRDIEFTVLEAADDPSRRSVSGNILHLAVEHGVPLEDREALEDFMAWYNRLPHAERVSVSDTGRLQDESYAYRPGAGRGTAASLRPPGSAGERSGSGIDVDDLDALDRLCDAEDAAAQGSSEHLPFWPWYLEDGMERQLDEVPSDEEFRRQVAAAARENTYVQRAFAVLDVIGPGSRVTATDALGRPDTQELLARFGLAQSQRSMWDVPEIADPYQSLIMLGAVEMQGRRIVPTEAMQEILAAPAEAELRDEFSVKLLVVRLIESLVRERSRPELLDAHDVAGAVLFAAQPEGLDVPVPHEITPLLRAMAARIERDPYDLFVQLVMVRLEFETLAQLGVLERDEETFHADAAVRLAVYAALEHVMDLRGQS</sequence>
<feature type="region of interest" description="Disordered" evidence="1">
    <location>
        <begin position="200"/>
        <end position="229"/>
    </location>
</feature>
<evidence type="ECO:0000313" key="2">
    <source>
        <dbReference type="EMBL" id="EWS82494.1"/>
    </source>
</evidence>
<evidence type="ECO:0000256" key="1">
    <source>
        <dbReference type="SAM" id="MobiDB-lite"/>
    </source>
</evidence>
<reference evidence="2 3" key="1">
    <citation type="submission" date="2014-02" db="EMBL/GenBank/DDBJ databases">
        <title>Genome sequence of Brachybacterium phenoliresistens strain W13A50.</title>
        <authorList>
            <person name="Wang X."/>
        </authorList>
    </citation>
    <scope>NUCLEOTIDE SEQUENCE [LARGE SCALE GENOMIC DNA]</scope>
    <source>
        <strain evidence="2 3">W13A50</strain>
    </source>
</reference>
<feature type="region of interest" description="Disordered" evidence="1">
    <location>
        <begin position="1"/>
        <end position="20"/>
    </location>
</feature>
<dbReference type="STRING" id="396014.BF93_12635"/>
<comment type="caution">
    <text evidence="2">The sequence shown here is derived from an EMBL/GenBank/DDBJ whole genome shotgun (WGS) entry which is preliminary data.</text>
</comment>
<accession>Z9JWC8</accession>
<dbReference type="OrthoDB" id="4790705at2"/>
<proteinExistence type="predicted"/>
<name>Z9JWC8_9MICO</name>
<dbReference type="HOGENOM" id="CLU_632628_0_0_11"/>
<organism evidence="2 3">
    <name type="scientific">Brachybacterium phenoliresistens</name>
    <dbReference type="NCBI Taxonomy" id="396014"/>
    <lineage>
        <taxon>Bacteria</taxon>
        <taxon>Bacillati</taxon>
        <taxon>Actinomycetota</taxon>
        <taxon>Actinomycetes</taxon>
        <taxon>Micrococcales</taxon>
        <taxon>Dermabacteraceae</taxon>
        <taxon>Brachybacterium</taxon>
    </lineage>
</organism>
<dbReference type="Proteomes" id="UP000023067">
    <property type="component" value="Unassembled WGS sequence"/>
</dbReference>
<dbReference type="AlphaFoldDB" id="Z9JWC8"/>
<dbReference type="RefSeq" id="WP_038370985.1">
    <property type="nucleotide sequence ID" value="NZ_BAAAOW010000011.1"/>
</dbReference>
<evidence type="ECO:0000313" key="3">
    <source>
        <dbReference type="Proteomes" id="UP000023067"/>
    </source>
</evidence>
<keyword evidence="3" id="KW-1185">Reference proteome</keyword>